<proteinExistence type="predicted"/>
<accession>A0A136LW13</accession>
<dbReference type="PROSITE" id="PS51781">
    <property type="entry name" value="SH3B"/>
    <property type="match status" value="1"/>
</dbReference>
<evidence type="ECO:0000313" key="2">
    <source>
        <dbReference type="EMBL" id="KXK25797.1"/>
    </source>
</evidence>
<dbReference type="InterPro" id="IPR036028">
    <property type="entry name" value="SH3-like_dom_sf"/>
</dbReference>
<dbReference type="STRING" id="1617426.TR69_WS6001001403"/>
<sequence>MRLLRGLVSVSLTLLLFAGTLPQPAYSLTLVPKTEFRLEASETPINDSFGPADSIYIVPIHMDVSTFISDEKWYEGLYYYLSFRLNQSDFLFHYILNSEGVVYEGHQRGEEHRFTMAEDDNAPVIIAYLADTGDLDYSEQAKRALEELVLGIANRNAIPPSRIQSREIEFLARPNEPVLIRTRPLSARWERSATALTKAIEPQYRPQPIRYGFSVASVEAPSEPVNYGDSVVLNLTLKNTGDRTFYQGSDADPIITKVTTGASRFFVNDIWLSTSQAPIAMDNAVLRPGESGTYQVRLGVPLYFGLQTETFQLANSLGEPYPNTQFTVALTVNAPDREVVEITDTETGQLNVRTEPSGFSPVLRRVTPGDRYFVLERNNTGWVKLELGDGQVGWVVRDYTRVVN</sequence>
<name>A0A136LW13_9BACT</name>
<dbReference type="Proteomes" id="UP000070457">
    <property type="component" value="Unassembled WGS sequence"/>
</dbReference>
<dbReference type="InterPro" id="IPR013783">
    <property type="entry name" value="Ig-like_fold"/>
</dbReference>
<dbReference type="AlphaFoldDB" id="A0A136LW13"/>
<dbReference type="Gene3D" id="2.60.40.10">
    <property type="entry name" value="Immunoglobulins"/>
    <property type="match status" value="1"/>
</dbReference>
<dbReference type="Pfam" id="PF08239">
    <property type="entry name" value="SH3_3"/>
    <property type="match status" value="1"/>
</dbReference>
<reference evidence="2 3" key="1">
    <citation type="submission" date="2015-02" db="EMBL/GenBank/DDBJ databases">
        <title>Improved understanding of the partial-nitritation anammox process through 23 genomes representing the majority of the microbial community.</title>
        <authorList>
            <person name="Speth D.R."/>
            <person name="In T Zandt M."/>
            <person name="Guerrero Cruz S."/>
            <person name="Jetten M.S."/>
            <person name="Dutilh B.E."/>
        </authorList>
    </citation>
    <scope>NUCLEOTIDE SEQUENCE [LARGE SCALE GENOMIC DNA]</scope>
    <source>
        <strain evidence="2">OLB20</strain>
    </source>
</reference>
<gene>
    <name evidence="2" type="ORF">TR69_WS6001001403</name>
</gene>
<dbReference type="InterPro" id="IPR003646">
    <property type="entry name" value="SH3-like_bac-type"/>
</dbReference>
<comment type="caution">
    <text evidence="2">The sequence shown here is derived from an EMBL/GenBank/DDBJ whole genome shotgun (WGS) entry which is preliminary data.</text>
</comment>
<evidence type="ECO:0000313" key="3">
    <source>
        <dbReference type="Proteomes" id="UP000070457"/>
    </source>
</evidence>
<dbReference type="Gene3D" id="2.30.30.40">
    <property type="entry name" value="SH3 Domains"/>
    <property type="match status" value="1"/>
</dbReference>
<dbReference type="CDD" id="cd00174">
    <property type="entry name" value="SH3"/>
    <property type="match status" value="1"/>
</dbReference>
<dbReference type="SUPFAM" id="SSF50044">
    <property type="entry name" value="SH3-domain"/>
    <property type="match status" value="1"/>
</dbReference>
<feature type="domain" description="SH3b" evidence="1">
    <location>
        <begin position="337"/>
        <end position="404"/>
    </location>
</feature>
<organism evidence="2 3">
    <name type="scientific">candidate division WS6 bacterium OLB20</name>
    <dbReference type="NCBI Taxonomy" id="1617426"/>
    <lineage>
        <taxon>Bacteria</taxon>
        <taxon>Candidatus Dojkabacteria</taxon>
    </lineage>
</organism>
<protein>
    <submittedName>
        <fullName evidence="2">Bacterial SH3 domain protein</fullName>
    </submittedName>
</protein>
<dbReference type="EMBL" id="JYNZ01000006">
    <property type="protein sequence ID" value="KXK25797.1"/>
    <property type="molecule type" value="Genomic_DNA"/>
</dbReference>
<evidence type="ECO:0000259" key="1">
    <source>
        <dbReference type="PROSITE" id="PS51781"/>
    </source>
</evidence>
<dbReference type="SMART" id="SM00287">
    <property type="entry name" value="SH3b"/>
    <property type="match status" value="1"/>
</dbReference>